<feature type="transmembrane region" description="Helical" evidence="1">
    <location>
        <begin position="176"/>
        <end position="193"/>
    </location>
</feature>
<name>A0A1I3NBA7_9BACL</name>
<feature type="transmembrane region" description="Helical" evidence="1">
    <location>
        <begin position="51"/>
        <end position="71"/>
    </location>
</feature>
<keyword evidence="1" id="KW-1133">Transmembrane helix</keyword>
<dbReference type="Pfam" id="PF14808">
    <property type="entry name" value="TMEM164"/>
    <property type="match status" value="1"/>
</dbReference>
<keyword evidence="1" id="KW-0812">Transmembrane</keyword>
<dbReference type="EMBL" id="FORT01000002">
    <property type="protein sequence ID" value="SFJ06425.1"/>
    <property type="molecule type" value="Genomic_DNA"/>
</dbReference>
<reference evidence="3" key="1">
    <citation type="submission" date="2016-10" db="EMBL/GenBank/DDBJ databases">
        <authorList>
            <person name="Varghese N."/>
            <person name="Submissions S."/>
        </authorList>
    </citation>
    <scope>NUCLEOTIDE SEQUENCE [LARGE SCALE GENOMIC DNA]</scope>
    <source>
        <strain evidence="3">OK042</strain>
    </source>
</reference>
<feature type="transmembrane region" description="Helical" evidence="1">
    <location>
        <begin position="106"/>
        <end position="124"/>
    </location>
</feature>
<keyword evidence="1" id="KW-0472">Membrane</keyword>
<organism evidence="2 3">
    <name type="scientific">Brevibacillus centrosporus</name>
    <dbReference type="NCBI Taxonomy" id="54910"/>
    <lineage>
        <taxon>Bacteria</taxon>
        <taxon>Bacillati</taxon>
        <taxon>Bacillota</taxon>
        <taxon>Bacilli</taxon>
        <taxon>Bacillales</taxon>
        <taxon>Paenibacillaceae</taxon>
        <taxon>Brevibacillus</taxon>
    </lineage>
</organism>
<feature type="transmembrane region" description="Helical" evidence="1">
    <location>
        <begin position="20"/>
        <end position="39"/>
    </location>
</feature>
<evidence type="ECO:0000313" key="3">
    <source>
        <dbReference type="Proteomes" id="UP000198915"/>
    </source>
</evidence>
<dbReference type="STRING" id="1884381.SAMN05518846_10220"/>
<protein>
    <submittedName>
        <fullName evidence="2">Conserved hypothetical integral membrane protein TIGR02206</fullName>
    </submittedName>
</protein>
<gene>
    <name evidence="2" type="ORF">SAMN05518846_10220</name>
</gene>
<feature type="transmembrane region" description="Helical" evidence="1">
    <location>
        <begin position="83"/>
        <end position="101"/>
    </location>
</feature>
<accession>A0A1I3NBA7</accession>
<proteinExistence type="predicted"/>
<dbReference type="Proteomes" id="UP000198915">
    <property type="component" value="Unassembled WGS sequence"/>
</dbReference>
<sequence>MTSSFLSAEITTEPFQLFSASHVSCVLLVFAAAALLYRFRRRFQPPHTDAFCRLALASLLVLTEVGFQLWLVLTHSWTQSEALPLQLCSVMLIFSAFMLVYNSYRLYEITFFAGLIGAGQALITPELFYPFPHFRFFHFFLAHACIVLACLYMTWVKECRPTVASIGKSMVMLNSLLLIALIVNRFTGGNYLFVTHKPFQPTLMDYLGPYPWYILSLEGVALGLFCLLYLPFWIQKRRAARQSLGA</sequence>
<feature type="transmembrane region" description="Helical" evidence="1">
    <location>
        <begin position="213"/>
        <end position="234"/>
    </location>
</feature>
<feature type="transmembrane region" description="Helical" evidence="1">
    <location>
        <begin position="136"/>
        <end position="155"/>
    </location>
</feature>
<keyword evidence="3" id="KW-1185">Reference proteome</keyword>
<dbReference type="InterPro" id="IPR011737">
    <property type="entry name" value="CHP02206_TP0381"/>
</dbReference>
<evidence type="ECO:0000256" key="1">
    <source>
        <dbReference type="SAM" id="Phobius"/>
    </source>
</evidence>
<evidence type="ECO:0000313" key="2">
    <source>
        <dbReference type="EMBL" id="SFJ06425.1"/>
    </source>
</evidence>
<dbReference type="AlphaFoldDB" id="A0A1I3NBA7"/>
<dbReference type="RefSeq" id="WP_092266561.1">
    <property type="nucleotide sequence ID" value="NZ_FORT01000002.1"/>
</dbReference>
<dbReference type="NCBIfam" id="TIGR02206">
    <property type="entry name" value="intg_mem_TP0381"/>
    <property type="match status" value="1"/>
</dbReference>